<evidence type="ECO:0000313" key="1">
    <source>
        <dbReference type="EMBL" id="AVQ03357.1"/>
    </source>
</evidence>
<organism evidence="1 2">
    <name type="scientific">Caulobacter segnis</name>
    <dbReference type="NCBI Taxonomy" id="88688"/>
    <lineage>
        <taxon>Bacteria</taxon>
        <taxon>Pseudomonadati</taxon>
        <taxon>Pseudomonadota</taxon>
        <taxon>Alphaproteobacteria</taxon>
        <taxon>Caulobacterales</taxon>
        <taxon>Caulobacteraceae</taxon>
        <taxon>Caulobacter</taxon>
    </lineage>
</organism>
<protein>
    <recommendedName>
        <fullName evidence="3">DUF1508 domain-containing protein</fullName>
    </recommendedName>
</protein>
<accession>A0ABN5IWZ6</accession>
<keyword evidence="2" id="KW-1185">Reference proteome</keyword>
<gene>
    <name evidence="1" type="ORF">B7G68_16790</name>
</gene>
<reference evidence="1 2" key="1">
    <citation type="journal article" date="2015" name="Biotechnol. Bioeng.">
        <title>Genome sequence and phenotypic characterization of Caulobacter segnis.</title>
        <authorList>
            <person name="Patel S."/>
            <person name="Fletcher B."/>
            <person name="Scott D.C."/>
            <person name="Ely B."/>
        </authorList>
    </citation>
    <scope>NUCLEOTIDE SEQUENCE [LARGE SCALE GENOMIC DNA]</scope>
    <source>
        <strain evidence="1 2">TK0059</strain>
    </source>
</reference>
<name>A0ABN5IWZ6_9CAUL</name>
<dbReference type="EMBL" id="CP027850">
    <property type="protein sequence ID" value="AVQ03357.1"/>
    <property type="molecule type" value="Genomic_DNA"/>
</dbReference>
<sequence length="69" mass="7491">MPEETLLRFSIAPRGEGAWLWRTIDRDGRVRAHGIAPSKKIAAALVVREIVAARLGRARFAALPSAKAA</sequence>
<evidence type="ECO:0008006" key="3">
    <source>
        <dbReference type="Google" id="ProtNLM"/>
    </source>
</evidence>
<dbReference type="RefSeq" id="WP_013080362.1">
    <property type="nucleotide sequence ID" value="NZ_CP027850.1"/>
</dbReference>
<evidence type="ECO:0000313" key="2">
    <source>
        <dbReference type="Proteomes" id="UP000240527"/>
    </source>
</evidence>
<proteinExistence type="predicted"/>
<dbReference type="Proteomes" id="UP000240527">
    <property type="component" value="Chromosome"/>
</dbReference>